<protein>
    <submittedName>
        <fullName evidence="3">Phosphate uptake regulator PhoU</fullName>
    </submittedName>
</protein>
<dbReference type="Pfam" id="PF01895">
    <property type="entry name" value="PhoU"/>
    <property type="match status" value="1"/>
</dbReference>
<dbReference type="GO" id="GO:0045936">
    <property type="term" value="P:negative regulation of phosphate metabolic process"/>
    <property type="evidence" value="ECO:0007669"/>
    <property type="project" value="InterPro"/>
</dbReference>
<proteinExistence type="predicted"/>
<dbReference type="GO" id="GO:0003677">
    <property type="term" value="F:DNA binding"/>
    <property type="evidence" value="ECO:0007669"/>
    <property type="project" value="InterPro"/>
</dbReference>
<gene>
    <name evidence="3" type="ORF">ENL47_09075</name>
</gene>
<dbReference type="Gene3D" id="1.20.58.220">
    <property type="entry name" value="Phosphate transport system protein phou homolog 2, domain 2"/>
    <property type="match status" value="1"/>
</dbReference>
<dbReference type="GO" id="GO:0030643">
    <property type="term" value="P:intracellular phosphate ion homeostasis"/>
    <property type="evidence" value="ECO:0007669"/>
    <property type="project" value="InterPro"/>
</dbReference>
<dbReference type="PANTHER" id="PTHR42930:SF2">
    <property type="entry name" value="PHOU DOMAIN-CONTAINING PROTEIN"/>
    <property type="match status" value="1"/>
</dbReference>
<dbReference type="PANTHER" id="PTHR42930">
    <property type="entry name" value="PHOSPHATE-SPECIFIC TRANSPORT SYSTEM ACCESSORY PROTEIN PHOU"/>
    <property type="match status" value="1"/>
</dbReference>
<dbReference type="InterPro" id="IPR037914">
    <property type="entry name" value="SpoVT-AbrB_sf"/>
</dbReference>
<dbReference type="EMBL" id="DRUB01000178">
    <property type="protein sequence ID" value="HHR96925.1"/>
    <property type="molecule type" value="Genomic_DNA"/>
</dbReference>
<dbReference type="SUPFAM" id="SSF89447">
    <property type="entry name" value="AbrB/MazE/MraZ-like"/>
    <property type="match status" value="1"/>
</dbReference>
<reference evidence="3" key="1">
    <citation type="journal article" date="2020" name="mSystems">
        <title>Genome- and Community-Level Interaction Insights into Carbon Utilization and Element Cycling Functions of Hydrothermarchaeota in Hydrothermal Sediment.</title>
        <authorList>
            <person name="Zhou Z."/>
            <person name="Liu Y."/>
            <person name="Xu W."/>
            <person name="Pan J."/>
            <person name="Luo Z.H."/>
            <person name="Li M."/>
        </authorList>
    </citation>
    <scope>NUCLEOTIDE SEQUENCE [LARGE SCALE GENOMIC DNA]</scope>
    <source>
        <strain evidence="3">SpSt-1</strain>
    </source>
</reference>
<dbReference type="InterPro" id="IPR028366">
    <property type="entry name" value="PhoU"/>
</dbReference>
<evidence type="ECO:0000259" key="1">
    <source>
        <dbReference type="Pfam" id="PF01895"/>
    </source>
</evidence>
<dbReference type="AlphaFoldDB" id="A0A7C5UU61"/>
<evidence type="ECO:0000313" key="3">
    <source>
        <dbReference type="EMBL" id="HHR96925.1"/>
    </source>
</evidence>
<dbReference type="InterPro" id="IPR038078">
    <property type="entry name" value="PhoU-like_sf"/>
</dbReference>
<accession>A0A7C5UU61</accession>
<comment type="caution">
    <text evidence="3">The sequence shown here is derived from an EMBL/GenBank/DDBJ whole genome shotgun (WGS) entry which is preliminary data.</text>
</comment>
<evidence type="ECO:0000259" key="2">
    <source>
        <dbReference type="Pfam" id="PF04014"/>
    </source>
</evidence>
<dbReference type="SUPFAM" id="SSF109755">
    <property type="entry name" value="PhoU-like"/>
    <property type="match status" value="1"/>
</dbReference>
<name>A0A7C5UU61_9CREN</name>
<dbReference type="Pfam" id="PF04014">
    <property type="entry name" value="MazE_antitoxin"/>
    <property type="match status" value="1"/>
</dbReference>
<feature type="domain" description="SpoVT-AbrB" evidence="2">
    <location>
        <begin position="11"/>
        <end position="48"/>
    </location>
</feature>
<feature type="domain" description="PhoU" evidence="1">
    <location>
        <begin position="141"/>
        <end position="228"/>
    </location>
</feature>
<organism evidence="3">
    <name type="scientific">Ignisphaera aggregans</name>
    <dbReference type="NCBI Taxonomy" id="334771"/>
    <lineage>
        <taxon>Archaea</taxon>
        <taxon>Thermoproteota</taxon>
        <taxon>Thermoprotei</taxon>
        <taxon>Desulfurococcales</taxon>
        <taxon>Desulfurococcaceae</taxon>
        <taxon>Ignisphaera</taxon>
    </lineage>
</organism>
<dbReference type="InterPro" id="IPR026022">
    <property type="entry name" value="PhoU_dom"/>
</dbReference>
<sequence>MRKTYRLQGIGGSIYVALPKEWLKRFSLGKGSLVEMVLDVDGSLKIKPLYIGNKLKNETVSRIGINLKDVKGVFNAIVTSYLRGFDIITINFSSGSMEKEVKRILDEARQILLGLEITDMDSSSVTLQVLSTSEGDIPSLIRNMGKIARSMYLDVLNALINSDNELAEAIPLRDLDLNRLYFYVTRTIRKKMISYSIEQRDVLRFIDFRMIAKAIEEIGDEAKKASRDVLHAIQLGIGLGEEIYRLRSSVDRLDEVFKKIIRKSTLSIDFIELYNDMRICEDARREIIDLKNSVAKDLINKHIIFRIVNAYENIAIRIYDVLSLIPSEIELENQDYIVE</sequence>
<dbReference type="InterPro" id="IPR007159">
    <property type="entry name" value="SpoVT-AbrB_dom"/>
</dbReference>